<dbReference type="Proteomes" id="UP000789525">
    <property type="component" value="Unassembled WGS sequence"/>
</dbReference>
<name>A0ACA9M4Z7_9GLOM</name>
<dbReference type="EMBL" id="CAJVPT010009717">
    <property type="protein sequence ID" value="CAG8564163.1"/>
    <property type="molecule type" value="Genomic_DNA"/>
</dbReference>
<evidence type="ECO:0000313" key="1">
    <source>
        <dbReference type="EMBL" id="CAG8564163.1"/>
    </source>
</evidence>
<sequence length="120" mass="13418">MNRSIPVRVNLLIENAILQGNVYGRALDSNHFLNILDIENGRSSRSDLQVKAYHIFKIVVKEEAIRILHEDHLGVIGFSTAKLWKMTPPAVKSTYQACAEAVDMNIPKRNFVTSANVTAV</sequence>
<protein>
    <submittedName>
        <fullName evidence="1">10502_t:CDS:1</fullName>
    </submittedName>
</protein>
<comment type="caution">
    <text evidence="1">The sequence shown here is derived from an EMBL/GenBank/DDBJ whole genome shotgun (WGS) entry which is preliminary data.</text>
</comment>
<reference evidence="1" key="1">
    <citation type="submission" date="2021-06" db="EMBL/GenBank/DDBJ databases">
        <authorList>
            <person name="Kallberg Y."/>
            <person name="Tangrot J."/>
            <person name="Rosling A."/>
        </authorList>
    </citation>
    <scope>NUCLEOTIDE SEQUENCE</scope>
    <source>
        <strain evidence="1">CL356</strain>
    </source>
</reference>
<feature type="non-terminal residue" evidence="1">
    <location>
        <position position="120"/>
    </location>
</feature>
<organism evidence="1 2">
    <name type="scientific">Acaulospora colombiana</name>
    <dbReference type="NCBI Taxonomy" id="27376"/>
    <lineage>
        <taxon>Eukaryota</taxon>
        <taxon>Fungi</taxon>
        <taxon>Fungi incertae sedis</taxon>
        <taxon>Mucoromycota</taxon>
        <taxon>Glomeromycotina</taxon>
        <taxon>Glomeromycetes</taxon>
        <taxon>Diversisporales</taxon>
        <taxon>Acaulosporaceae</taxon>
        <taxon>Acaulospora</taxon>
    </lineage>
</organism>
<proteinExistence type="predicted"/>
<evidence type="ECO:0000313" key="2">
    <source>
        <dbReference type="Proteomes" id="UP000789525"/>
    </source>
</evidence>
<accession>A0ACA9M4Z7</accession>
<gene>
    <name evidence="1" type="ORF">ACOLOM_LOCUS5349</name>
</gene>
<keyword evidence="2" id="KW-1185">Reference proteome</keyword>